<gene>
    <name evidence="5" type="ORF">HPB51_014618</name>
</gene>
<dbReference type="Pfam" id="PF05225">
    <property type="entry name" value="HTH_psq"/>
    <property type="match status" value="1"/>
</dbReference>
<evidence type="ECO:0000259" key="4">
    <source>
        <dbReference type="PROSITE" id="PS50097"/>
    </source>
</evidence>
<protein>
    <recommendedName>
        <fullName evidence="4">BTB domain-containing protein</fullName>
    </recommendedName>
</protein>
<keyword evidence="6" id="KW-1185">Reference proteome</keyword>
<evidence type="ECO:0000256" key="2">
    <source>
        <dbReference type="ARBA" id="ARBA00023242"/>
    </source>
</evidence>
<dbReference type="OMA" id="CHETTEE"/>
<dbReference type="PANTHER" id="PTHR23110">
    <property type="entry name" value="BTB DOMAIN TRANSCRIPTION FACTOR"/>
    <property type="match status" value="1"/>
</dbReference>
<reference evidence="5" key="1">
    <citation type="journal article" date="2020" name="Cell">
        <title>Large-Scale Comparative Analyses of Tick Genomes Elucidate Their Genetic Diversity and Vector Capacities.</title>
        <authorList>
            <consortium name="Tick Genome and Microbiome Consortium (TIGMIC)"/>
            <person name="Jia N."/>
            <person name="Wang J."/>
            <person name="Shi W."/>
            <person name="Du L."/>
            <person name="Sun Y."/>
            <person name="Zhan W."/>
            <person name="Jiang J.F."/>
            <person name="Wang Q."/>
            <person name="Zhang B."/>
            <person name="Ji P."/>
            <person name="Bell-Sakyi L."/>
            <person name="Cui X.M."/>
            <person name="Yuan T.T."/>
            <person name="Jiang B.G."/>
            <person name="Yang W.F."/>
            <person name="Lam T.T."/>
            <person name="Chang Q.C."/>
            <person name="Ding S.J."/>
            <person name="Wang X.J."/>
            <person name="Zhu J.G."/>
            <person name="Ruan X.D."/>
            <person name="Zhao L."/>
            <person name="Wei J.T."/>
            <person name="Ye R.Z."/>
            <person name="Que T.C."/>
            <person name="Du C.H."/>
            <person name="Zhou Y.H."/>
            <person name="Cheng J.X."/>
            <person name="Dai P.F."/>
            <person name="Guo W.B."/>
            <person name="Han X.H."/>
            <person name="Huang E.J."/>
            <person name="Li L.F."/>
            <person name="Wei W."/>
            <person name="Gao Y.C."/>
            <person name="Liu J.Z."/>
            <person name="Shao H.Z."/>
            <person name="Wang X."/>
            <person name="Wang C.C."/>
            <person name="Yang T.C."/>
            <person name="Huo Q.B."/>
            <person name="Li W."/>
            <person name="Chen H.Y."/>
            <person name="Chen S.E."/>
            <person name="Zhou L.G."/>
            <person name="Ni X.B."/>
            <person name="Tian J.H."/>
            <person name="Sheng Y."/>
            <person name="Liu T."/>
            <person name="Pan Y.S."/>
            <person name="Xia L.Y."/>
            <person name="Li J."/>
            <person name="Zhao F."/>
            <person name="Cao W.C."/>
        </authorList>
    </citation>
    <scope>NUCLEOTIDE SEQUENCE</scope>
    <source>
        <strain evidence="5">Rmic-2018</strain>
    </source>
</reference>
<dbReference type="CDD" id="cd18315">
    <property type="entry name" value="BTB_POZ_BAB-like"/>
    <property type="match status" value="1"/>
</dbReference>
<dbReference type="AlphaFoldDB" id="A0A9J6F433"/>
<feature type="compositionally biased region" description="Polar residues" evidence="3">
    <location>
        <begin position="125"/>
        <end position="146"/>
    </location>
</feature>
<dbReference type="PROSITE" id="PS50097">
    <property type="entry name" value="BTB"/>
    <property type="match status" value="1"/>
</dbReference>
<proteinExistence type="predicted"/>
<comment type="caution">
    <text evidence="5">The sequence shown here is derived from an EMBL/GenBank/DDBJ whole genome shotgun (WGS) entry which is preliminary data.</text>
</comment>
<name>A0A9J6F433_RHIMP</name>
<organism evidence="5 6">
    <name type="scientific">Rhipicephalus microplus</name>
    <name type="common">Cattle tick</name>
    <name type="synonym">Boophilus microplus</name>
    <dbReference type="NCBI Taxonomy" id="6941"/>
    <lineage>
        <taxon>Eukaryota</taxon>
        <taxon>Metazoa</taxon>
        <taxon>Ecdysozoa</taxon>
        <taxon>Arthropoda</taxon>
        <taxon>Chelicerata</taxon>
        <taxon>Arachnida</taxon>
        <taxon>Acari</taxon>
        <taxon>Parasitiformes</taxon>
        <taxon>Ixodida</taxon>
        <taxon>Ixodoidea</taxon>
        <taxon>Ixodidae</taxon>
        <taxon>Rhipicephalinae</taxon>
        <taxon>Rhipicephalus</taxon>
        <taxon>Boophilus</taxon>
    </lineage>
</organism>
<dbReference type="GO" id="GO:0006357">
    <property type="term" value="P:regulation of transcription by RNA polymerase II"/>
    <property type="evidence" value="ECO:0007669"/>
    <property type="project" value="TreeGrafter"/>
</dbReference>
<dbReference type="EMBL" id="JABSTU010000001">
    <property type="protein sequence ID" value="KAH8041337.1"/>
    <property type="molecule type" value="Genomic_DNA"/>
</dbReference>
<accession>A0A9J6F433</accession>
<dbReference type="PANTHER" id="PTHR23110:SF109">
    <property type="entry name" value="FI07618P-RELATED"/>
    <property type="match status" value="1"/>
</dbReference>
<dbReference type="InterPro" id="IPR007889">
    <property type="entry name" value="HTH_Psq"/>
</dbReference>
<feature type="compositionally biased region" description="Low complexity" evidence="3">
    <location>
        <begin position="321"/>
        <end position="335"/>
    </location>
</feature>
<reference evidence="5" key="2">
    <citation type="submission" date="2021-09" db="EMBL/GenBank/DDBJ databases">
        <authorList>
            <person name="Jia N."/>
            <person name="Wang J."/>
            <person name="Shi W."/>
            <person name="Du L."/>
            <person name="Sun Y."/>
            <person name="Zhan W."/>
            <person name="Jiang J."/>
            <person name="Wang Q."/>
            <person name="Zhang B."/>
            <person name="Ji P."/>
            <person name="Sakyi L.B."/>
            <person name="Cui X."/>
            <person name="Yuan T."/>
            <person name="Jiang B."/>
            <person name="Yang W."/>
            <person name="Lam T.T.-Y."/>
            <person name="Chang Q."/>
            <person name="Ding S."/>
            <person name="Wang X."/>
            <person name="Zhu J."/>
            <person name="Ruan X."/>
            <person name="Zhao L."/>
            <person name="Wei J."/>
            <person name="Que T."/>
            <person name="Du C."/>
            <person name="Cheng J."/>
            <person name="Dai P."/>
            <person name="Han X."/>
            <person name="Huang E."/>
            <person name="Gao Y."/>
            <person name="Liu J."/>
            <person name="Shao H."/>
            <person name="Ye R."/>
            <person name="Li L."/>
            <person name="Wei W."/>
            <person name="Wang X."/>
            <person name="Wang C."/>
            <person name="Huo Q."/>
            <person name="Li W."/>
            <person name="Guo W."/>
            <person name="Chen H."/>
            <person name="Chen S."/>
            <person name="Zhou L."/>
            <person name="Zhou L."/>
            <person name="Ni X."/>
            <person name="Tian J."/>
            <person name="Zhou Y."/>
            <person name="Sheng Y."/>
            <person name="Liu T."/>
            <person name="Pan Y."/>
            <person name="Xia L."/>
            <person name="Li J."/>
            <person name="Zhao F."/>
            <person name="Cao W."/>
        </authorList>
    </citation>
    <scope>NUCLEOTIDE SEQUENCE</scope>
    <source>
        <strain evidence="5">Rmic-2018</strain>
        <tissue evidence="5">Larvae</tissue>
    </source>
</reference>
<dbReference type="GO" id="GO:0003677">
    <property type="term" value="F:DNA binding"/>
    <property type="evidence" value="ECO:0007669"/>
    <property type="project" value="InterPro"/>
</dbReference>
<feature type="compositionally biased region" description="Basic residues" evidence="3">
    <location>
        <begin position="160"/>
        <end position="170"/>
    </location>
</feature>
<dbReference type="Gene3D" id="1.10.10.60">
    <property type="entry name" value="Homeodomain-like"/>
    <property type="match status" value="1"/>
</dbReference>
<dbReference type="InterPro" id="IPR051095">
    <property type="entry name" value="Dros_DevTransReg"/>
</dbReference>
<evidence type="ECO:0000256" key="3">
    <source>
        <dbReference type="SAM" id="MobiDB-lite"/>
    </source>
</evidence>
<dbReference type="InterPro" id="IPR011333">
    <property type="entry name" value="SKP1/BTB/POZ_sf"/>
</dbReference>
<dbReference type="Proteomes" id="UP000821866">
    <property type="component" value="Chromosome 1"/>
</dbReference>
<feature type="region of interest" description="Disordered" evidence="3">
    <location>
        <begin position="321"/>
        <end position="354"/>
    </location>
</feature>
<feature type="domain" description="BTB" evidence="4">
    <location>
        <begin position="31"/>
        <end position="96"/>
    </location>
</feature>
<dbReference type="SUPFAM" id="SSF54695">
    <property type="entry name" value="POZ domain"/>
    <property type="match status" value="1"/>
</dbReference>
<evidence type="ECO:0000256" key="1">
    <source>
        <dbReference type="ARBA" id="ARBA00004123"/>
    </source>
</evidence>
<dbReference type="Pfam" id="PF00651">
    <property type="entry name" value="BTB"/>
    <property type="match status" value="1"/>
</dbReference>
<dbReference type="Gene3D" id="3.30.710.10">
    <property type="entry name" value="Potassium Channel Kv1.1, Chain A"/>
    <property type="match status" value="1"/>
</dbReference>
<dbReference type="SMART" id="SM00225">
    <property type="entry name" value="BTB"/>
    <property type="match status" value="1"/>
</dbReference>
<dbReference type="VEuPathDB" id="VectorBase:LOC119186442"/>
<dbReference type="OrthoDB" id="9978265at2759"/>
<dbReference type="SUPFAM" id="SSF46689">
    <property type="entry name" value="Homeodomain-like"/>
    <property type="match status" value="1"/>
</dbReference>
<feature type="compositionally biased region" description="Polar residues" evidence="3">
    <location>
        <begin position="203"/>
        <end position="218"/>
    </location>
</feature>
<keyword evidence="2" id="KW-0539">Nucleus</keyword>
<evidence type="ECO:0000313" key="6">
    <source>
        <dbReference type="Proteomes" id="UP000821866"/>
    </source>
</evidence>
<dbReference type="InterPro" id="IPR009057">
    <property type="entry name" value="Homeodomain-like_sf"/>
</dbReference>
<evidence type="ECO:0000313" key="5">
    <source>
        <dbReference type="EMBL" id="KAH8041337.1"/>
    </source>
</evidence>
<feature type="region of interest" description="Disordered" evidence="3">
    <location>
        <begin position="125"/>
        <end position="218"/>
    </location>
</feature>
<dbReference type="GO" id="GO:0005634">
    <property type="term" value="C:nucleus"/>
    <property type="evidence" value="ECO:0007669"/>
    <property type="project" value="UniProtKB-SubCell"/>
</dbReference>
<sequence length="399" mass="43592">MGSQQFCLKWKSHYSNLLSALDQLLFSESLTDVTLACEGFSLKAHKAMLSACSPFFQTLFAENSHQHPIVILKDFKFSELRAIVDFMYHGEVNVSREQLSSLLRAAEALQVKGLTDLTSDSSELAEQLPSLTSSDVRASNVDSANVASPPKRPLKSPPSSKRKRVRPRHVTPREQESQVSSNDEVEEDNSSDAEFLPKRTSEAVATQRTTRSSKGASSCSVLETLLSTKEMSGNCEQKHRLHACHETTEEEKDFETSRLLEQALAKNDESSSSAVDSNCHQKMFPASSQLSLLATAKMLESGSEKPETEEDASALLATLAASGESSNSGNSSGQGTPHSLFPARGGRNSGWTEEQMQRALSAVFAEGVPMTAAARRFGIPKTTLLYRLQNSLTRRSPKT</sequence>
<comment type="subcellular location">
    <subcellularLocation>
        <location evidence="1">Nucleus</location>
    </subcellularLocation>
</comment>
<dbReference type="InterPro" id="IPR000210">
    <property type="entry name" value="BTB/POZ_dom"/>
</dbReference>